<evidence type="ECO:0000313" key="2">
    <source>
        <dbReference type="WBParaSite" id="MBELARI_LOCUS2391"/>
    </source>
</evidence>
<sequence>MLNETTCVYSLNAP</sequence>
<reference evidence="2" key="1">
    <citation type="submission" date="2024-02" db="UniProtKB">
        <authorList>
            <consortium name="WormBaseParasite"/>
        </authorList>
    </citation>
    <scope>IDENTIFICATION</scope>
</reference>
<dbReference type="WBParaSite" id="MBELARI_LOCUS2391">
    <property type="protein sequence ID" value="MBELARI_LOCUS2391"/>
    <property type="gene ID" value="MBELARI_LOCUS2391"/>
</dbReference>
<keyword evidence="1" id="KW-1185">Reference proteome</keyword>
<proteinExistence type="predicted"/>
<evidence type="ECO:0000313" key="1">
    <source>
        <dbReference type="Proteomes" id="UP000887575"/>
    </source>
</evidence>
<organism evidence="1 2">
    <name type="scientific">Mesorhabditis belari</name>
    <dbReference type="NCBI Taxonomy" id="2138241"/>
    <lineage>
        <taxon>Eukaryota</taxon>
        <taxon>Metazoa</taxon>
        <taxon>Ecdysozoa</taxon>
        <taxon>Nematoda</taxon>
        <taxon>Chromadorea</taxon>
        <taxon>Rhabditida</taxon>
        <taxon>Rhabditina</taxon>
        <taxon>Rhabditomorpha</taxon>
        <taxon>Rhabditoidea</taxon>
        <taxon>Rhabditidae</taxon>
        <taxon>Mesorhabditinae</taxon>
        <taxon>Mesorhabditis</taxon>
    </lineage>
</organism>
<name>A0AAF3F6F8_9BILA</name>
<protein>
    <submittedName>
        <fullName evidence="2">Uncharacterized protein</fullName>
    </submittedName>
</protein>
<accession>A0AAF3F6F8</accession>
<dbReference type="Proteomes" id="UP000887575">
    <property type="component" value="Unassembled WGS sequence"/>
</dbReference>